<organism evidence="2 3">
    <name type="scientific">Streptomyces albus (strain ATCC 21838 / DSM 41398 / FERM P-419 / JCM 4703 / NBRC 107858)</name>
    <dbReference type="NCBI Taxonomy" id="1081613"/>
    <lineage>
        <taxon>Bacteria</taxon>
        <taxon>Bacillati</taxon>
        <taxon>Actinomycetota</taxon>
        <taxon>Actinomycetes</taxon>
        <taxon>Kitasatosporales</taxon>
        <taxon>Streptomycetaceae</taxon>
        <taxon>Streptomyces</taxon>
    </lineage>
</organism>
<feature type="region of interest" description="Disordered" evidence="1">
    <location>
        <begin position="1"/>
        <end position="42"/>
    </location>
</feature>
<reference evidence="2 3" key="1">
    <citation type="submission" date="2015-01" db="EMBL/GenBank/DDBJ databases">
        <title>Enhanced salinomycin production by adjusting the supply of polyketide extender units in Streptomyce albus DSM 41398.</title>
        <authorList>
            <person name="Lu C."/>
        </authorList>
    </citation>
    <scope>NUCLEOTIDE SEQUENCE [LARGE SCALE GENOMIC DNA]</scope>
    <source>
        <strain evidence="3">ATCC 21838 / DSM 41398 / FERM P-419 / JCM 4703 / NBRC 107858</strain>
    </source>
</reference>
<accession>A0A0B5EV73</accession>
<dbReference type="EMBL" id="CP010519">
    <property type="protein sequence ID" value="AJE82596.1"/>
    <property type="molecule type" value="Genomic_DNA"/>
</dbReference>
<gene>
    <name evidence="2" type="ORF">SLNWT_2220</name>
</gene>
<evidence type="ECO:0000313" key="3">
    <source>
        <dbReference type="Proteomes" id="UP000031523"/>
    </source>
</evidence>
<feature type="region of interest" description="Disordered" evidence="1">
    <location>
        <begin position="74"/>
        <end position="104"/>
    </location>
</feature>
<dbReference type="AlphaFoldDB" id="A0A0B5EV73"/>
<sequence length="156" mass="16030">MMTADRSGSDRRMARLSEGLGSLSGMDDSPALAPDPGSQVTPESALTYTELVGRRFAEALDAGLRRSVLTGFRPAARPADPAAGPRLPAAAPQQTGPGPARTAAEPAYEQIVASSRLLETAVATLPPGHPAGAEALRALTEATRALRAHLLVQQGG</sequence>
<evidence type="ECO:0000256" key="1">
    <source>
        <dbReference type="SAM" id="MobiDB-lite"/>
    </source>
</evidence>
<dbReference type="KEGG" id="sals:SLNWT_2220"/>
<protein>
    <submittedName>
        <fullName evidence="2">Uncharacterized protein</fullName>
    </submittedName>
</protein>
<keyword evidence="3" id="KW-1185">Reference proteome</keyword>
<proteinExistence type="predicted"/>
<name>A0A0B5EV73_STRA4</name>
<evidence type="ECO:0000313" key="2">
    <source>
        <dbReference type="EMBL" id="AJE82596.1"/>
    </source>
</evidence>
<feature type="compositionally biased region" description="Low complexity" evidence="1">
    <location>
        <begin position="74"/>
        <end position="100"/>
    </location>
</feature>
<dbReference type="Proteomes" id="UP000031523">
    <property type="component" value="Chromosome"/>
</dbReference>